<keyword evidence="5 7" id="KW-1133">Transmembrane helix</keyword>
<protein>
    <submittedName>
        <fullName evidence="9">Carbohydrate ABC transporter membrane protein 1, CUT1 family (TC 3.A.1.1.-)</fullName>
    </submittedName>
</protein>
<dbReference type="GO" id="GO:0055085">
    <property type="term" value="P:transmembrane transport"/>
    <property type="evidence" value="ECO:0007669"/>
    <property type="project" value="InterPro"/>
</dbReference>
<proteinExistence type="inferred from homology"/>
<dbReference type="SUPFAM" id="SSF160964">
    <property type="entry name" value="MalF N-terminal region-like"/>
    <property type="match status" value="1"/>
</dbReference>
<organism evidence="9 10">
    <name type="scientific">Clostridium cavendishii DSM 21758</name>
    <dbReference type="NCBI Taxonomy" id="1121302"/>
    <lineage>
        <taxon>Bacteria</taxon>
        <taxon>Bacillati</taxon>
        <taxon>Bacillota</taxon>
        <taxon>Clostridia</taxon>
        <taxon>Eubacteriales</taxon>
        <taxon>Clostridiaceae</taxon>
        <taxon>Clostridium</taxon>
    </lineage>
</organism>
<dbReference type="PANTHER" id="PTHR30193:SF37">
    <property type="entry name" value="INNER MEMBRANE ABC TRANSPORTER PERMEASE PROTEIN YCJO"/>
    <property type="match status" value="1"/>
</dbReference>
<feature type="transmembrane region" description="Helical" evidence="7">
    <location>
        <begin position="275"/>
        <end position="294"/>
    </location>
</feature>
<dbReference type="PANTHER" id="PTHR30193">
    <property type="entry name" value="ABC TRANSPORTER PERMEASE PROTEIN"/>
    <property type="match status" value="1"/>
</dbReference>
<evidence type="ECO:0000313" key="10">
    <source>
        <dbReference type="Proteomes" id="UP000184310"/>
    </source>
</evidence>
<evidence type="ECO:0000256" key="2">
    <source>
        <dbReference type="ARBA" id="ARBA00022448"/>
    </source>
</evidence>
<reference evidence="9 10" key="1">
    <citation type="submission" date="2016-11" db="EMBL/GenBank/DDBJ databases">
        <authorList>
            <person name="Jaros S."/>
            <person name="Januszkiewicz K."/>
            <person name="Wedrychowicz H."/>
        </authorList>
    </citation>
    <scope>NUCLEOTIDE SEQUENCE [LARGE SCALE GENOMIC DNA]</scope>
    <source>
        <strain evidence="9 10">DSM 21758</strain>
    </source>
</reference>
<feature type="transmembrane region" description="Helical" evidence="7">
    <location>
        <begin position="84"/>
        <end position="105"/>
    </location>
</feature>
<dbReference type="GO" id="GO:0005886">
    <property type="term" value="C:plasma membrane"/>
    <property type="evidence" value="ECO:0007669"/>
    <property type="project" value="UniProtKB-SubCell"/>
</dbReference>
<keyword evidence="4 7" id="KW-0812">Transmembrane</keyword>
<gene>
    <name evidence="9" type="ORF">SAMN02745163_01196</name>
</gene>
<dbReference type="AlphaFoldDB" id="A0A1M6G657"/>
<dbReference type="EMBL" id="FQZB01000006">
    <property type="protein sequence ID" value="SHJ05424.1"/>
    <property type="molecule type" value="Genomic_DNA"/>
</dbReference>
<dbReference type="Pfam" id="PF00528">
    <property type="entry name" value="BPD_transp_1"/>
    <property type="match status" value="1"/>
</dbReference>
<dbReference type="Proteomes" id="UP000184310">
    <property type="component" value="Unassembled WGS sequence"/>
</dbReference>
<dbReference type="CDD" id="cd06261">
    <property type="entry name" value="TM_PBP2"/>
    <property type="match status" value="1"/>
</dbReference>
<name>A0A1M6G657_9CLOT</name>
<dbReference type="InterPro" id="IPR051393">
    <property type="entry name" value="ABC_transporter_permease"/>
</dbReference>
<evidence type="ECO:0000259" key="8">
    <source>
        <dbReference type="PROSITE" id="PS50928"/>
    </source>
</evidence>
<dbReference type="InterPro" id="IPR035906">
    <property type="entry name" value="MetI-like_sf"/>
</dbReference>
<keyword evidence="6 7" id="KW-0472">Membrane</keyword>
<feature type="transmembrane region" description="Helical" evidence="7">
    <location>
        <begin position="166"/>
        <end position="189"/>
    </location>
</feature>
<comment type="similarity">
    <text evidence="7">Belongs to the binding-protein-dependent transport system permease family.</text>
</comment>
<evidence type="ECO:0000256" key="1">
    <source>
        <dbReference type="ARBA" id="ARBA00004651"/>
    </source>
</evidence>
<dbReference type="RefSeq" id="WP_341422431.1">
    <property type="nucleotide sequence ID" value="NZ_FQZB01000006.1"/>
</dbReference>
<dbReference type="SUPFAM" id="SSF161098">
    <property type="entry name" value="MetI-like"/>
    <property type="match status" value="1"/>
</dbReference>
<feature type="transmembrane region" description="Helical" evidence="7">
    <location>
        <begin position="117"/>
        <end position="137"/>
    </location>
</feature>
<keyword evidence="2 7" id="KW-0813">Transport</keyword>
<keyword evidence="10" id="KW-1185">Reference proteome</keyword>
<accession>A0A1M6G657</accession>
<evidence type="ECO:0000256" key="3">
    <source>
        <dbReference type="ARBA" id="ARBA00022475"/>
    </source>
</evidence>
<dbReference type="InterPro" id="IPR000515">
    <property type="entry name" value="MetI-like"/>
</dbReference>
<evidence type="ECO:0000313" key="9">
    <source>
        <dbReference type="EMBL" id="SHJ05424.1"/>
    </source>
</evidence>
<evidence type="ECO:0000256" key="5">
    <source>
        <dbReference type="ARBA" id="ARBA00022989"/>
    </source>
</evidence>
<dbReference type="STRING" id="1121302.SAMN02745163_01196"/>
<feature type="transmembrane region" description="Helical" evidence="7">
    <location>
        <begin position="218"/>
        <end position="237"/>
    </location>
</feature>
<evidence type="ECO:0000256" key="4">
    <source>
        <dbReference type="ARBA" id="ARBA00022692"/>
    </source>
</evidence>
<keyword evidence="3" id="KW-1003">Cell membrane</keyword>
<dbReference type="Gene3D" id="1.10.3720.10">
    <property type="entry name" value="MetI-like"/>
    <property type="match status" value="1"/>
</dbReference>
<feature type="domain" description="ABC transmembrane type-1" evidence="8">
    <location>
        <begin position="80"/>
        <end position="293"/>
    </location>
</feature>
<evidence type="ECO:0000256" key="7">
    <source>
        <dbReference type="RuleBase" id="RU363032"/>
    </source>
</evidence>
<dbReference type="PROSITE" id="PS50928">
    <property type="entry name" value="ABC_TM1"/>
    <property type="match status" value="1"/>
</dbReference>
<evidence type="ECO:0000256" key="6">
    <source>
        <dbReference type="ARBA" id="ARBA00023136"/>
    </source>
</evidence>
<sequence length="303" mass="34120">MKLLSGKKKQKRGTLEKHEAKWGYIFLLPNFVGFLIFTLIPVVAALIMSFTNWDGFGNVDFTGFKNYLLLLKDQRFIDSFVNTIYFTIGSVPLTIIVALAVALALNQKLKGISALRAAYFLPYISSVVAVAVVWQALYNPDFGPLNSLIKSFGITDPPTWLSSTAWALPAVILMSVWKTFGYYMVMFLAGLQGIPKYLYEAAELDGCTGWQKFKNITLPMLSPTTFFVTIMCIINSFKVFDQIYVMTQGGPGTSTTVLVYNIYCEAFQKYNFGYASAQAFVFFALILMVTLIQFRGQKKWVNY</sequence>
<feature type="transmembrane region" description="Helical" evidence="7">
    <location>
        <begin position="21"/>
        <end position="48"/>
    </location>
</feature>
<comment type="subcellular location">
    <subcellularLocation>
        <location evidence="1 7">Cell membrane</location>
        <topology evidence="1 7">Multi-pass membrane protein</topology>
    </subcellularLocation>
</comment>